<dbReference type="FunFam" id="3.30.565.10:FF:000010">
    <property type="entry name" value="Sensor histidine kinase RcsC"/>
    <property type="match status" value="1"/>
</dbReference>
<feature type="transmembrane region" description="Helical" evidence="8">
    <location>
        <begin position="97"/>
        <end position="118"/>
    </location>
</feature>
<feature type="transmembrane region" description="Helical" evidence="8">
    <location>
        <begin position="20"/>
        <end position="38"/>
    </location>
</feature>
<dbReference type="CDD" id="cd16922">
    <property type="entry name" value="HATPase_EvgS-ArcB-TorS-like"/>
    <property type="match status" value="1"/>
</dbReference>
<feature type="transmembrane region" description="Helical" evidence="8">
    <location>
        <begin position="130"/>
        <end position="155"/>
    </location>
</feature>
<gene>
    <name evidence="12" type="primary">luxQ_4</name>
    <name evidence="12" type="ORF">DSM104635_02708</name>
</gene>
<dbReference type="InterPro" id="IPR001610">
    <property type="entry name" value="PAC"/>
</dbReference>
<dbReference type="EC" id="2.7.13.3" evidence="2"/>
<evidence type="ECO:0000313" key="13">
    <source>
        <dbReference type="Proteomes" id="UP000431269"/>
    </source>
</evidence>
<dbReference type="InterPro" id="IPR005467">
    <property type="entry name" value="His_kinase_dom"/>
</dbReference>
<dbReference type="GO" id="GO:0009927">
    <property type="term" value="F:histidine phosphotransfer kinase activity"/>
    <property type="evidence" value="ECO:0007669"/>
    <property type="project" value="TreeGrafter"/>
</dbReference>
<dbReference type="PANTHER" id="PTHR43047">
    <property type="entry name" value="TWO-COMPONENT HISTIDINE PROTEIN KINASE"/>
    <property type="match status" value="1"/>
</dbReference>
<dbReference type="Gene3D" id="3.40.50.2300">
    <property type="match status" value="1"/>
</dbReference>
<feature type="domain" description="PAC" evidence="11">
    <location>
        <begin position="396"/>
        <end position="448"/>
    </location>
</feature>
<dbReference type="InterPro" id="IPR004358">
    <property type="entry name" value="Sig_transdc_His_kin-like_C"/>
</dbReference>
<evidence type="ECO:0000256" key="3">
    <source>
        <dbReference type="ARBA" id="ARBA00022553"/>
    </source>
</evidence>
<dbReference type="PROSITE" id="PS50113">
    <property type="entry name" value="PAC"/>
    <property type="match status" value="1"/>
</dbReference>
<dbReference type="KEGG" id="tsv:DSM104635_02708"/>
<keyword evidence="8" id="KW-0812">Transmembrane</keyword>
<dbReference type="EMBL" id="CP047045">
    <property type="protein sequence ID" value="QGZ95855.1"/>
    <property type="molecule type" value="Genomic_DNA"/>
</dbReference>
<evidence type="ECO:0000256" key="8">
    <source>
        <dbReference type="SAM" id="Phobius"/>
    </source>
</evidence>
<evidence type="ECO:0000256" key="2">
    <source>
        <dbReference type="ARBA" id="ARBA00012438"/>
    </source>
</evidence>
<protein>
    <recommendedName>
        <fullName evidence="2">histidine kinase</fullName>
        <ecNumber evidence="2">2.7.13.3</ecNumber>
    </recommendedName>
</protein>
<dbReference type="InterPro" id="IPR013656">
    <property type="entry name" value="PAS_4"/>
</dbReference>
<dbReference type="SUPFAM" id="SSF55874">
    <property type="entry name" value="ATPase domain of HSP90 chaperone/DNA topoisomerase II/histidine kinase"/>
    <property type="match status" value="1"/>
</dbReference>
<evidence type="ECO:0000259" key="9">
    <source>
        <dbReference type="PROSITE" id="PS50109"/>
    </source>
</evidence>
<dbReference type="Pfam" id="PF00072">
    <property type="entry name" value="Response_reg"/>
    <property type="match status" value="1"/>
</dbReference>
<dbReference type="InterPro" id="IPR036890">
    <property type="entry name" value="HATPase_C_sf"/>
</dbReference>
<dbReference type="InterPro" id="IPR035965">
    <property type="entry name" value="PAS-like_dom_sf"/>
</dbReference>
<feature type="domain" description="Response regulatory" evidence="10">
    <location>
        <begin position="774"/>
        <end position="886"/>
    </location>
</feature>
<dbReference type="InterPro" id="IPR011006">
    <property type="entry name" value="CheY-like_superfamily"/>
</dbReference>
<dbReference type="NCBIfam" id="TIGR00229">
    <property type="entry name" value="sensory_box"/>
    <property type="match status" value="2"/>
</dbReference>
<reference evidence="13" key="1">
    <citation type="submission" date="2019-12" db="EMBL/GenBank/DDBJ databases">
        <title>Complete genome of Terracaulis silvestris 0127_4.</title>
        <authorList>
            <person name="Vieira S."/>
            <person name="Riedel T."/>
            <person name="Sproer C."/>
            <person name="Pascual J."/>
            <person name="Boedeker C."/>
            <person name="Overmann J."/>
        </authorList>
    </citation>
    <scope>NUCLEOTIDE SEQUENCE [LARGE SCALE GENOMIC DNA]</scope>
    <source>
        <strain evidence="13">0127_4</strain>
    </source>
</reference>
<dbReference type="PANTHER" id="PTHR43047:SF72">
    <property type="entry name" value="OSMOSENSING HISTIDINE PROTEIN KINASE SLN1"/>
    <property type="match status" value="1"/>
</dbReference>
<dbReference type="InterPro" id="IPR003594">
    <property type="entry name" value="HATPase_dom"/>
</dbReference>
<feature type="transmembrane region" description="Helical" evidence="8">
    <location>
        <begin position="161"/>
        <end position="181"/>
    </location>
</feature>
<dbReference type="Pfam" id="PF02518">
    <property type="entry name" value="HATPase_c"/>
    <property type="match status" value="1"/>
</dbReference>
<proteinExistence type="predicted"/>
<feature type="modified residue" description="4-aspartylphosphate" evidence="7">
    <location>
        <position position="823"/>
    </location>
</feature>
<dbReference type="InterPro" id="IPR013655">
    <property type="entry name" value="PAS_fold_3"/>
</dbReference>
<dbReference type="InterPro" id="IPR036097">
    <property type="entry name" value="HisK_dim/P_sf"/>
</dbReference>
<dbReference type="AlphaFoldDB" id="A0A6I6MKJ0"/>
<keyword evidence="6" id="KW-0902">Two-component regulatory system</keyword>
<name>A0A6I6MKJ0_9CAUL</name>
<dbReference type="GO" id="GO:0000155">
    <property type="term" value="F:phosphorelay sensor kinase activity"/>
    <property type="evidence" value="ECO:0007669"/>
    <property type="project" value="InterPro"/>
</dbReference>
<organism evidence="12 13">
    <name type="scientific">Terricaulis silvestris</name>
    <dbReference type="NCBI Taxonomy" id="2686094"/>
    <lineage>
        <taxon>Bacteria</taxon>
        <taxon>Pseudomonadati</taxon>
        <taxon>Pseudomonadota</taxon>
        <taxon>Alphaproteobacteria</taxon>
        <taxon>Caulobacterales</taxon>
        <taxon>Caulobacteraceae</taxon>
        <taxon>Terricaulis</taxon>
    </lineage>
</organism>
<evidence type="ECO:0000256" key="4">
    <source>
        <dbReference type="ARBA" id="ARBA00022679"/>
    </source>
</evidence>
<dbReference type="PROSITE" id="PS50110">
    <property type="entry name" value="RESPONSE_REGULATORY"/>
    <property type="match status" value="1"/>
</dbReference>
<dbReference type="InterPro" id="IPR000700">
    <property type="entry name" value="PAS-assoc_C"/>
</dbReference>
<dbReference type="SMART" id="SM00086">
    <property type="entry name" value="PAC"/>
    <property type="match status" value="1"/>
</dbReference>
<sequence>MFNRPPTALASAAETRRREMPASVALVILTGGIAAAIMGGAGPVGWAAAMSLLLVLDTELYRRLDSADVKIEGRAITALSAWSFVSSAFYATLPIALWLHGEAAGAAAAMLLWVAGVVRHFSPGVSGAWPIALAGAAPPALSLLVSPFLIAAMASRPDWDIAVIAAIGGGALMAYVTLARVSASEAERALRTATLALSPQQTLANLLLETEGVAVLLMDRNDCIIAASDGLLKNLGRDDVRGLTFEDIVPMPRERWRAAFESALRGEGVRHPEDEIILPTGRHYFDWETRPWRDQTGEICGVFAAGRDITSLVEARKAVVANEDRLRMALDAGRSVVWEVDYKEQQIHWYGDHTAIFGPEGFTFEQFDINTTSVIHNDDRDMLAAYFTEIAAGESHSVEHRVMRVDGSVAWVESYARRVLGRSGSVRKFVVMSKDITDRKAQEAAFIAAMQRAEAALRDKRALFEDVGDVIPERETSIAEADISVADMYDHLAGLMEEMNTRDSVLAQTMASLRAAREAADAANVSKSQFLTSMSHELRTPLNAIIGYSEILREEAEADERATDIADIDRVLSAARQLLHLINEILDLSKIEAGRMDVVASEFAIASVIKEAAATVRPSIEKNGSALKLDIAPDVGEGVSDPFKLNQCLLNLLSNAAKFTRDGAITVTARREGEWVEIAVADTGIGMSEDQVSRLFNAFVQADALTARRYGGTGLGLALTRRMMQLLGGDVAVKSVQGKGSTFTLRFPTALQSLPAPAARIESSAVAGQGRERIVLLIDDEESARDLAARSLTRLGFKVKAAITGEEGIALARTLRPSLIVLDINLPDVTGWDVLTVLLTGDTGDIPVLVHSIDDNRKRALAAGACEHLVKPADRDVLAAAALRLARAPELSKPAIAPVIATRTKTA</sequence>
<evidence type="ECO:0000259" key="11">
    <source>
        <dbReference type="PROSITE" id="PS50113"/>
    </source>
</evidence>
<dbReference type="SUPFAM" id="SSF55785">
    <property type="entry name" value="PYP-like sensor domain (PAS domain)"/>
    <property type="match status" value="2"/>
</dbReference>
<evidence type="ECO:0000256" key="6">
    <source>
        <dbReference type="ARBA" id="ARBA00023012"/>
    </source>
</evidence>
<dbReference type="Pfam" id="PF08447">
    <property type="entry name" value="PAS_3"/>
    <property type="match status" value="1"/>
</dbReference>
<dbReference type="SMART" id="SM00388">
    <property type="entry name" value="HisKA"/>
    <property type="match status" value="1"/>
</dbReference>
<keyword evidence="4 12" id="KW-0808">Transferase</keyword>
<comment type="catalytic activity">
    <reaction evidence="1">
        <text>ATP + protein L-histidine = ADP + protein N-phospho-L-histidine.</text>
        <dbReference type="EC" id="2.7.13.3"/>
    </reaction>
</comment>
<dbReference type="CDD" id="cd00082">
    <property type="entry name" value="HisKA"/>
    <property type="match status" value="1"/>
</dbReference>
<dbReference type="Proteomes" id="UP000431269">
    <property type="component" value="Chromosome"/>
</dbReference>
<dbReference type="GO" id="GO:0005886">
    <property type="term" value="C:plasma membrane"/>
    <property type="evidence" value="ECO:0007669"/>
    <property type="project" value="TreeGrafter"/>
</dbReference>
<dbReference type="Pfam" id="PF08448">
    <property type="entry name" value="PAS_4"/>
    <property type="match status" value="1"/>
</dbReference>
<feature type="transmembrane region" description="Helical" evidence="8">
    <location>
        <begin position="73"/>
        <end position="91"/>
    </location>
</feature>
<dbReference type="Gene3D" id="1.10.287.130">
    <property type="match status" value="1"/>
</dbReference>
<dbReference type="SMART" id="SM00387">
    <property type="entry name" value="HATPase_c"/>
    <property type="match status" value="1"/>
</dbReference>
<dbReference type="Gene3D" id="3.30.450.20">
    <property type="entry name" value="PAS domain"/>
    <property type="match status" value="2"/>
</dbReference>
<keyword evidence="8" id="KW-0472">Membrane</keyword>
<keyword evidence="8" id="KW-1133">Transmembrane helix</keyword>
<keyword evidence="13" id="KW-1185">Reference proteome</keyword>
<evidence type="ECO:0000256" key="1">
    <source>
        <dbReference type="ARBA" id="ARBA00000085"/>
    </source>
</evidence>
<evidence type="ECO:0000256" key="7">
    <source>
        <dbReference type="PROSITE-ProRule" id="PRU00169"/>
    </source>
</evidence>
<dbReference type="SUPFAM" id="SSF52172">
    <property type="entry name" value="CheY-like"/>
    <property type="match status" value="1"/>
</dbReference>
<dbReference type="PROSITE" id="PS50109">
    <property type="entry name" value="HIS_KIN"/>
    <property type="match status" value="1"/>
</dbReference>
<dbReference type="InterPro" id="IPR003661">
    <property type="entry name" value="HisK_dim/P_dom"/>
</dbReference>
<accession>A0A6I6MKJ0</accession>
<evidence type="ECO:0000313" key="12">
    <source>
        <dbReference type="EMBL" id="QGZ95855.1"/>
    </source>
</evidence>
<dbReference type="PRINTS" id="PR00344">
    <property type="entry name" value="BCTRLSENSOR"/>
</dbReference>
<evidence type="ECO:0000256" key="5">
    <source>
        <dbReference type="ARBA" id="ARBA00022777"/>
    </source>
</evidence>
<dbReference type="SMART" id="SM00448">
    <property type="entry name" value="REC"/>
    <property type="match status" value="1"/>
</dbReference>
<dbReference type="RefSeq" id="WP_158766682.1">
    <property type="nucleotide sequence ID" value="NZ_CP047045.1"/>
</dbReference>
<dbReference type="InterPro" id="IPR001789">
    <property type="entry name" value="Sig_transdc_resp-reg_receiver"/>
</dbReference>
<dbReference type="Gene3D" id="3.30.565.10">
    <property type="entry name" value="Histidine kinase-like ATPase, C-terminal domain"/>
    <property type="match status" value="1"/>
</dbReference>
<dbReference type="Pfam" id="PF00512">
    <property type="entry name" value="HisKA"/>
    <property type="match status" value="1"/>
</dbReference>
<evidence type="ECO:0000259" key="10">
    <source>
        <dbReference type="PROSITE" id="PS50110"/>
    </source>
</evidence>
<feature type="domain" description="Histidine kinase" evidence="9">
    <location>
        <begin position="533"/>
        <end position="751"/>
    </location>
</feature>
<keyword evidence="5 12" id="KW-0418">Kinase</keyword>
<dbReference type="InterPro" id="IPR000014">
    <property type="entry name" value="PAS"/>
</dbReference>
<keyword evidence="3 7" id="KW-0597">Phosphoprotein</keyword>
<dbReference type="CDD" id="cd00130">
    <property type="entry name" value="PAS"/>
    <property type="match status" value="1"/>
</dbReference>
<dbReference type="SUPFAM" id="SSF47384">
    <property type="entry name" value="Homodimeric domain of signal transducing histidine kinase"/>
    <property type="match status" value="1"/>
</dbReference>